<feature type="domain" description="LysM" evidence="3">
    <location>
        <begin position="278"/>
        <end position="327"/>
    </location>
</feature>
<evidence type="ECO:0000259" key="3">
    <source>
        <dbReference type="PROSITE" id="PS51782"/>
    </source>
</evidence>
<dbReference type="CDD" id="cd00118">
    <property type="entry name" value="LysM"/>
    <property type="match status" value="1"/>
</dbReference>
<organism evidence="4 5">
    <name type="scientific">Acidiphilium cryptum (strain JF-5)</name>
    <dbReference type="NCBI Taxonomy" id="349163"/>
    <lineage>
        <taxon>Bacteria</taxon>
        <taxon>Pseudomonadati</taxon>
        <taxon>Pseudomonadota</taxon>
        <taxon>Alphaproteobacteria</taxon>
        <taxon>Acetobacterales</taxon>
        <taxon>Acidocellaceae</taxon>
        <taxon>Acidiphilium</taxon>
    </lineage>
</organism>
<gene>
    <name evidence="4" type="ordered locus">Acry_2688</name>
</gene>
<keyword evidence="2" id="KW-0472">Membrane</keyword>
<evidence type="ECO:0000256" key="1">
    <source>
        <dbReference type="SAM" id="MobiDB-lite"/>
    </source>
</evidence>
<dbReference type="AlphaFoldDB" id="A5G1Z7"/>
<dbReference type="Proteomes" id="UP000000245">
    <property type="component" value="Chromosome"/>
</dbReference>
<dbReference type="Pfam" id="PF01476">
    <property type="entry name" value="LysM"/>
    <property type="match status" value="1"/>
</dbReference>
<dbReference type="InterPro" id="IPR018392">
    <property type="entry name" value="LysM"/>
</dbReference>
<dbReference type="PANTHER" id="PTHR34700:SF4">
    <property type="entry name" value="PHAGE-LIKE ELEMENT PBSX PROTEIN XKDP"/>
    <property type="match status" value="1"/>
</dbReference>
<feature type="region of interest" description="Disordered" evidence="1">
    <location>
        <begin position="331"/>
        <end position="361"/>
    </location>
</feature>
<reference evidence="4 5" key="1">
    <citation type="submission" date="2007-05" db="EMBL/GenBank/DDBJ databases">
        <title>Complete sequence of chromosome of Acidiphilium cryptum JF-5.</title>
        <authorList>
            <consortium name="US DOE Joint Genome Institute"/>
            <person name="Copeland A."/>
            <person name="Lucas S."/>
            <person name="Lapidus A."/>
            <person name="Barry K."/>
            <person name="Detter J.C."/>
            <person name="Glavina del Rio T."/>
            <person name="Hammon N."/>
            <person name="Israni S."/>
            <person name="Dalin E."/>
            <person name="Tice H."/>
            <person name="Pitluck S."/>
            <person name="Sims D."/>
            <person name="Brettin T."/>
            <person name="Bruce D."/>
            <person name="Han C."/>
            <person name="Schmutz J."/>
            <person name="Larimer F."/>
            <person name="Land M."/>
            <person name="Hauser L."/>
            <person name="Kyrpides N."/>
            <person name="Kim E."/>
            <person name="Magnuson T."/>
            <person name="Richardson P."/>
        </authorList>
    </citation>
    <scope>NUCLEOTIDE SEQUENCE [LARGE SCALE GENOMIC DNA]</scope>
    <source>
        <strain evidence="4 5">JF-5</strain>
    </source>
</reference>
<dbReference type="RefSeq" id="WP_012040238.1">
    <property type="nucleotide sequence ID" value="NC_009484.1"/>
</dbReference>
<feature type="compositionally biased region" description="Low complexity" evidence="1">
    <location>
        <begin position="331"/>
        <end position="343"/>
    </location>
</feature>
<dbReference type="HOGENOM" id="CLU_766436_0_0_5"/>
<dbReference type="Pfam" id="PF17936">
    <property type="entry name" value="Big_6"/>
    <property type="match status" value="2"/>
</dbReference>
<dbReference type="EMBL" id="CP000697">
    <property type="protein sequence ID" value="ABQ31879.1"/>
    <property type="molecule type" value="Genomic_DNA"/>
</dbReference>
<accession>A5G1Z7</accession>
<dbReference type="InterPro" id="IPR013783">
    <property type="entry name" value="Ig-like_fold"/>
</dbReference>
<feature type="compositionally biased region" description="Polar residues" evidence="1">
    <location>
        <begin position="1"/>
        <end position="11"/>
    </location>
</feature>
<dbReference type="PANTHER" id="PTHR34700">
    <property type="entry name" value="POTASSIUM BINDING PROTEIN KBP"/>
    <property type="match status" value="1"/>
</dbReference>
<dbReference type="InterPro" id="IPR041498">
    <property type="entry name" value="Big_6"/>
</dbReference>
<keyword evidence="2" id="KW-1133">Transmembrane helix</keyword>
<evidence type="ECO:0000313" key="5">
    <source>
        <dbReference type="Proteomes" id="UP000000245"/>
    </source>
</evidence>
<dbReference type="CAZy" id="CBM50">
    <property type="family name" value="Carbohydrate-Binding Module Family 50"/>
</dbReference>
<feature type="region of interest" description="Disordered" evidence="1">
    <location>
        <begin position="1"/>
        <end position="20"/>
    </location>
</feature>
<dbReference type="Gene3D" id="3.10.350.10">
    <property type="entry name" value="LysM domain"/>
    <property type="match status" value="1"/>
</dbReference>
<dbReference type="eggNOG" id="COG1652">
    <property type="taxonomic scope" value="Bacteria"/>
</dbReference>
<evidence type="ECO:0000256" key="2">
    <source>
        <dbReference type="SAM" id="Phobius"/>
    </source>
</evidence>
<dbReference type="NCBIfam" id="NF033510">
    <property type="entry name" value="Ca_tandemer"/>
    <property type="match status" value="2"/>
</dbReference>
<dbReference type="KEGG" id="acr:Acry_2688"/>
<feature type="region of interest" description="Disordered" evidence="1">
    <location>
        <begin position="49"/>
        <end position="72"/>
    </location>
</feature>
<proteinExistence type="predicted"/>
<evidence type="ECO:0000313" key="4">
    <source>
        <dbReference type="EMBL" id="ABQ31879.1"/>
    </source>
</evidence>
<feature type="compositionally biased region" description="Pro residues" evidence="1">
    <location>
        <begin position="344"/>
        <end position="361"/>
    </location>
</feature>
<sequence>MSTNQTPSGESQGERTRAPGWLPGAAIGALGLCAVIGLAVLGNRRDIEPTRPVAPPPNATVHPAASPARPAGTPSFDTVRVDAGGNAVIAGHAAPGATVTITANGKTIGTVKADSSGSFAFVTSRPLPAGGQQLALSATGPGGQTLASNRDVTVSVPAAPNEGPLAVLAGKSGEPSKVLSGQGPAPGTLGIGSVDYDGKGHALIAGTAKPGAQVSLSLDGAPLGTATAGPDGRWTLKVEHMPAKPGTFSLTAHDAKGAVIGEMKTAYAPRPVGPVAPHHVVIERGDCLWLIARRVYGRGVDYSLIYKANEASIRDPNLVYPGQRFVLPPASGAAPAPAAATARPAPPAARPAPPPASAGTS</sequence>
<protein>
    <submittedName>
        <fullName evidence="4">Peptidoglycan-binding LysM</fullName>
    </submittedName>
</protein>
<feature type="transmembrane region" description="Helical" evidence="2">
    <location>
        <begin position="20"/>
        <end position="41"/>
    </location>
</feature>
<dbReference type="STRING" id="349163.Acry_2688"/>
<dbReference type="SUPFAM" id="SSF54106">
    <property type="entry name" value="LysM domain"/>
    <property type="match status" value="1"/>
</dbReference>
<dbReference type="Gene3D" id="2.60.40.10">
    <property type="entry name" value="Immunoglobulins"/>
    <property type="match status" value="2"/>
</dbReference>
<name>A5G1Z7_ACICJ</name>
<keyword evidence="5" id="KW-1185">Reference proteome</keyword>
<dbReference type="PROSITE" id="PS51782">
    <property type="entry name" value="LYSM"/>
    <property type="match status" value="1"/>
</dbReference>
<keyword evidence="2" id="KW-0812">Transmembrane</keyword>
<dbReference type="InterPro" id="IPR036779">
    <property type="entry name" value="LysM_dom_sf"/>
</dbReference>
<dbReference type="InterPro" id="IPR052196">
    <property type="entry name" value="Bact_Kbp"/>
</dbReference>